<evidence type="ECO:0000313" key="4">
    <source>
        <dbReference type="Proteomes" id="UP001314170"/>
    </source>
</evidence>
<keyword evidence="4" id="KW-1185">Reference proteome</keyword>
<evidence type="ECO:0008006" key="5">
    <source>
        <dbReference type="Google" id="ProtNLM"/>
    </source>
</evidence>
<reference evidence="3 4" key="1">
    <citation type="submission" date="2024-01" db="EMBL/GenBank/DDBJ databases">
        <authorList>
            <person name="Waweru B."/>
        </authorList>
    </citation>
    <scope>NUCLEOTIDE SEQUENCE [LARGE SCALE GENOMIC DNA]</scope>
</reference>
<sequence length="222" mass="24459">MGRVKILALALFVASLLLEQPATEANPAPTQHPLCVSQYSLVNYACSGIRGTPLPNYSLTSDDDHDGGHGHGHGHSHRHGHRHRHRASHHGPSSSQDNCCKWLNELDDECVCDLLYNLPPFLSKPAHQYTLYVDEACNVTYNLFLFLVFDVNGQLQNPIPQRPLCVSQLALVNYACGNLLPTPPATTTTSLPSTVVFPGDDDNNRGHRHRHGHGHVMTEARS</sequence>
<gene>
    <name evidence="3" type="ORF">DCAF_LOCUS20871</name>
</gene>
<dbReference type="PANTHER" id="PTHR34377:SF3">
    <property type="entry name" value="TETRATRICOPEPTIDE REPEAT (TPR)-LIKE SUPERFAMILY PROTEIN"/>
    <property type="match status" value="1"/>
</dbReference>
<comment type="caution">
    <text evidence="3">The sequence shown here is derived from an EMBL/GenBank/DDBJ whole genome shotgun (WGS) entry which is preliminary data.</text>
</comment>
<organism evidence="3 4">
    <name type="scientific">Dovyalis caffra</name>
    <dbReference type="NCBI Taxonomy" id="77055"/>
    <lineage>
        <taxon>Eukaryota</taxon>
        <taxon>Viridiplantae</taxon>
        <taxon>Streptophyta</taxon>
        <taxon>Embryophyta</taxon>
        <taxon>Tracheophyta</taxon>
        <taxon>Spermatophyta</taxon>
        <taxon>Magnoliopsida</taxon>
        <taxon>eudicotyledons</taxon>
        <taxon>Gunneridae</taxon>
        <taxon>Pentapetalae</taxon>
        <taxon>rosids</taxon>
        <taxon>fabids</taxon>
        <taxon>Malpighiales</taxon>
        <taxon>Salicaceae</taxon>
        <taxon>Flacourtieae</taxon>
        <taxon>Dovyalis</taxon>
    </lineage>
</organism>
<evidence type="ECO:0000256" key="2">
    <source>
        <dbReference type="SAM" id="SignalP"/>
    </source>
</evidence>
<dbReference type="SUPFAM" id="SSF47699">
    <property type="entry name" value="Bifunctional inhibitor/lipid-transfer protein/seed storage 2S albumin"/>
    <property type="match status" value="1"/>
</dbReference>
<feature type="region of interest" description="Disordered" evidence="1">
    <location>
        <begin position="190"/>
        <end position="222"/>
    </location>
</feature>
<dbReference type="InterPro" id="IPR036312">
    <property type="entry name" value="Bifun_inhib/LTP/seed_sf"/>
</dbReference>
<feature type="compositionally biased region" description="Basic residues" evidence="1">
    <location>
        <begin position="70"/>
        <end position="89"/>
    </location>
</feature>
<dbReference type="EMBL" id="CAWUPB010001173">
    <property type="protein sequence ID" value="CAK7348178.1"/>
    <property type="molecule type" value="Genomic_DNA"/>
</dbReference>
<name>A0AAV1SB64_9ROSI</name>
<proteinExistence type="predicted"/>
<dbReference type="AlphaFoldDB" id="A0AAV1SB64"/>
<evidence type="ECO:0000313" key="3">
    <source>
        <dbReference type="EMBL" id="CAK7348178.1"/>
    </source>
</evidence>
<evidence type="ECO:0000256" key="1">
    <source>
        <dbReference type="SAM" id="MobiDB-lite"/>
    </source>
</evidence>
<feature type="region of interest" description="Disordered" evidence="1">
    <location>
        <begin position="57"/>
        <end position="94"/>
    </location>
</feature>
<dbReference type="PANTHER" id="PTHR34377">
    <property type="entry name" value="TETRATRICOPEPTIDE REPEAT (TPR)-LIKE SUPERFAMILY PROTEIN"/>
    <property type="match status" value="1"/>
</dbReference>
<keyword evidence="2" id="KW-0732">Signal</keyword>
<feature type="chain" id="PRO_5043841740" description="Bifunctional inhibitor/plant lipid transfer protein/seed storage helical domain-containing protein" evidence="2">
    <location>
        <begin position="26"/>
        <end position="222"/>
    </location>
</feature>
<protein>
    <recommendedName>
        <fullName evidence="5">Bifunctional inhibitor/plant lipid transfer protein/seed storage helical domain-containing protein</fullName>
    </recommendedName>
</protein>
<accession>A0AAV1SB64</accession>
<feature type="signal peptide" evidence="2">
    <location>
        <begin position="1"/>
        <end position="25"/>
    </location>
</feature>
<dbReference type="Proteomes" id="UP001314170">
    <property type="component" value="Unassembled WGS sequence"/>
</dbReference>